<evidence type="ECO:0000313" key="1">
    <source>
        <dbReference type="EMBL" id="EDS74653.1"/>
    </source>
</evidence>
<accession>B1C2G8</accession>
<dbReference type="HOGENOM" id="CLU_2129170_0_0_9"/>
<keyword evidence="2" id="KW-1185">Reference proteome</keyword>
<sequence length="113" mass="13528">MENQIIITLLKDGISYILRIEYLCDNDKIKETNHEIDKDLVYWIFCNLRVMVDQNNYIDTNNELANIKIYYGDNKYLEYKLTKKILKCFTGLNDVIKYMYGYIDDSLNKSVFI</sequence>
<dbReference type="EMBL" id="ABIK02000010">
    <property type="protein sequence ID" value="EDS74653.1"/>
    <property type="molecule type" value="Genomic_DNA"/>
</dbReference>
<dbReference type="AlphaFoldDB" id="B1C2G8"/>
<dbReference type="eggNOG" id="ENOG502ZVQZ">
    <property type="taxonomic scope" value="Bacteria"/>
</dbReference>
<protein>
    <submittedName>
        <fullName evidence="1">Uncharacterized protein</fullName>
    </submittedName>
</protein>
<dbReference type="Proteomes" id="UP000004910">
    <property type="component" value="Unassembled WGS sequence"/>
</dbReference>
<proteinExistence type="predicted"/>
<reference evidence="1" key="2">
    <citation type="submission" date="2014-06" db="EMBL/GenBank/DDBJ databases">
        <title>Draft genome sequence of Clostridium spiroforme (DSM 1552).</title>
        <authorList>
            <person name="Sudarsanam P."/>
            <person name="Ley R."/>
            <person name="Guruge J."/>
            <person name="Turnbaugh P.J."/>
            <person name="Mahowald M."/>
            <person name="Liep D."/>
            <person name="Gordon J."/>
        </authorList>
    </citation>
    <scope>NUCLEOTIDE SEQUENCE</scope>
    <source>
        <strain evidence="1">DSM 1552</strain>
    </source>
</reference>
<evidence type="ECO:0000313" key="2">
    <source>
        <dbReference type="Proteomes" id="UP000004910"/>
    </source>
</evidence>
<gene>
    <name evidence="1" type="ORF">CLOSPI_01430</name>
</gene>
<name>B1C2G8_9FIRM</name>
<organism evidence="1 2">
    <name type="scientific">Thomasclavelia spiroformis DSM 1552</name>
    <dbReference type="NCBI Taxonomy" id="428126"/>
    <lineage>
        <taxon>Bacteria</taxon>
        <taxon>Bacillati</taxon>
        <taxon>Bacillota</taxon>
        <taxon>Erysipelotrichia</taxon>
        <taxon>Erysipelotrichales</taxon>
        <taxon>Coprobacillaceae</taxon>
        <taxon>Thomasclavelia</taxon>
    </lineage>
</organism>
<comment type="caution">
    <text evidence="1">The sequence shown here is derived from an EMBL/GenBank/DDBJ whole genome shotgun (WGS) entry which is preliminary data.</text>
</comment>
<reference evidence="1" key="1">
    <citation type="submission" date="2008-02" db="EMBL/GenBank/DDBJ databases">
        <authorList>
            <person name="Fulton L."/>
            <person name="Clifton S."/>
            <person name="Fulton B."/>
            <person name="Xu J."/>
            <person name="Minx P."/>
            <person name="Pepin K.H."/>
            <person name="Johnson M."/>
            <person name="Thiruvilangam P."/>
            <person name="Bhonagiri V."/>
            <person name="Nash W.E."/>
            <person name="Mardis E.R."/>
            <person name="Wilson R.K."/>
        </authorList>
    </citation>
    <scope>NUCLEOTIDE SEQUENCE [LARGE SCALE GENOMIC DNA]</scope>
    <source>
        <strain evidence="1">DSM 1552</strain>
    </source>
</reference>